<dbReference type="InterPro" id="IPR014729">
    <property type="entry name" value="Rossmann-like_a/b/a_fold"/>
</dbReference>
<evidence type="ECO:0000313" key="5">
    <source>
        <dbReference type="Proteomes" id="UP001224661"/>
    </source>
</evidence>
<dbReference type="CDD" id="cd01991">
    <property type="entry name" value="Asn_synthase_B_C"/>
    <property type="match status" value="1"/>
</dbReference>
<dbReference type="Pfam" id="PF00733">
    <property type="entry name" value="Asn_synthase"/>
    <property type="match status" value="2"/>
</dbReference>
<feature type="domain" description="Asparagine synthetase" evidence="3">
    <location>
        <begin position="336"/>
        <end position="394"/>
    </location>
</feature>
<protein>
    <submittedName>
        <fullName evidence="4">Asparagine synthase-related protein</fullName>
    </submittedName>
</protein>
<evidence type="ECO:0000256" key="2">
    <source>
        <dbReference type="ARBA" id="ARBA00022840"/>
    </source>
</evidence>
<dbReference type="Gene3D" id="3.40.50.620">
    <property type="entry name" value="HUPs"/>
    <property type="match status" value="1"/>
</dbReference>
<keyword evidence="2" id="KW-0067">ATP-binding</keyword>
<evidence type="ECO:0000256" key="1">
    <source>
        <dbReference type="ARBA" id="ARBA00022741"/>
    </source>
</evidence>
<organism evidence="4 5">
    <name type="scientific">Streptomyces solicavernae</name>
    <dbReference type="NCBI Taxonomy" id="3043614"/>
    <lineage>
        <taxon>Bacteria</taxon>
        <taxon>Bacillati</taxon>
        <taxon>Actinomycetota</taxon>
        <taxon>Actinomycetes</taxon>
        <taxon>Kitasatosporales</taxon>
        <taxon>Streptomycetaceae</taxon>
        <taxon>Streptomyces</taxon>
    </lineage>
</organism>
<dbReference type="PANTHER" id="PTHR11772">
    <property type="entry name" value="ASPARAGINE SYNTHETASE"/>
    <property type="match status" value="1"/>
</dbReference>
<dbReference type="SUPFAM" id="SSF52402">
    <property type="entry name" value="Adenine nucleotide alpha hydrolases-like"/>
    <property type="match status" value="1"/>
</dbReference>
<dbReference type="EMBL" id="JASCIR010000026">
    <property type="protein sequence ID" value="MDI3389347.1"/>
    <property type="molecule type" value="Genomic_DNA"/>
</dbReference>
<sequence length="456" mass="47799">MTGTPWVVVSNWPIPGFDEALSPAEWGDVRVYTSGRAPAPESDGCTFAVEAAGTAIHVAEDRVRVTTSGYNTTPVYFAAEAATGRFIVGTDLPTTAAAFAALTGTPAALRDEIGVQLGSQSAVFGVERLEHLIELDIRRESGAWLSKRTRQTDPAETSIRFREALPAGRAQVDALRAAIAAALATETEVGVLVSGGVDSGLVAALVAESGASATAYTIGTEWGNEFDHAAEAAQAVGLDLRVTALGADDVVAALPATVRAFGHDEPQTIAIGVALTAFCQGRHAAERLLLTGYGSDLLNSGMATTDEIDGDIGAKVREAVHRTRYSSEFTSALGDAAGYRLTHPYWHVGVLDVALATDPAVKTFRGREKGHLRIAARDVLPESVAWRPKTAIHHGNGLGDNLVRLVDTHTGVSGGTRLVYRALLASQIALASQNPLASLTGREAYDRAVAQVARTS</sequence>
<dbReference type="InterPro" id="IPR001962">
    <property type="entry name" value="Asn_synthase"/>
</dbReference>
<proteinExistence type="predicted"/>
<name>A0ABT6RY64_9ACTN</name>
<reference evidence="4 5" key="1">
    <citation type="submission" date="2023-05" db="EMBL/GenBank/DDBJ databases">
        <title>Draft genome sequence of Streptomyces sp. B-S-A8 isolated from a cave soil in Thailand.</title>
        <authorList>
            <person name="Chamroensaksri N."/>
            <person name="Muangham S."/>
        </authorList>
    </citation>
    <scope>NUCLEOTIDE SEQUENCE [LARGE SCALE GENOMIC DNA]</scope>
    <source>
        <strain evidence="4 5">B-S-A8</strain>
    </source>
</reference>
<feature type="domain" description="Asparagine synthetase" evidence="3">
    <location>
        <begin position="173"/>
        <end position="306"/>
    </location>
</feature>
<evidence type="ECO:0000313" key="4">
    <source>
        <dbReference type="EMBL" id="MDI3389347.1"/>
    </source>
</evidence>
<gene>
    <name evidence="4" type="ORF">QIS99_24575</name>
</gene>
<comment type="caution">
    <text evidence="4">The sequence shown here is derived from an EMBL/GenBank/DDBJ whole genome shotgun (WGS) entry which is preliminary data.</text>
</comment>
<dbReference type="InterPro" id="IPR050795">
    <property type="entry name" value="Asn_Synthetase"/>
</dbReference>
<keyword evidence="5" id="KW-1185">Reference proteome</keyword>
<dbReference type="RefSeq" id="WP_282515813.1">
    <property type="nucleotide sequence ID" value="NZ_JASCIR010000026.1"/>
</dbReference>
<evidence type="ECO:0000259" key="3">
    <source>
        <dbReference type="Pfam" id="PF00733"/>
    </source>
</evidence>
<accession>A0ABT6RY64</accession>
<keyword evidence="1" id="KW-0547">Nucleotide-binding</keyword>
<dbReference type="Proteomes" id="UP001224661">
    <property type="component" value="Unassembled WGS sequence"/>
</dbReference>
<dbReference type="PANTHER" id="PTHR11772:SF2">
    <property type="entry name" value="ASPARAGINE SYNTHETASE [GLUTAMINE-HYDROLYZING]"/>
    <property type="match status" value="1"/>
</dbReference>